<dbReference type="Gene3D" id="3.90.215.10">
    <property type="entry name" value="Gamma Fibrinogen, chain A, domain 1"/>
    <property type="match status" value="1"/>
</dbReference>
<dbReference type="PANTHER" id="PTHR19143:SF185">
    <property type="entry name" value="ANGIOPOIETIN-RELATED PROTEIN 5"/>
    <property type="match status" value="1"/>
</dbReference>
<feature type="chain" id="PRO_5043708995" description="Fibrinogen C-terminal domain-containing protein" evidence="6">
    <location>
        <begin position="17"/>
        <end position="470"/>
    </location>
</feature>
<sequence length="470" mass="53117">MALLFLFYIPLLFARAQTGGHHELRRELAVIKELVSGVEKKLELLVAADSGLKTMEISLHSLTTKVTDLNRKSQLLSEIHQESAHRRNALQRMARAAEEATRRLEKKSDAMLERLDRLGENVHALLQVASRQLMQADDPPKEGESPGRIFRKLWRKMTEPLLKVGARVDALEEASARRHNATLARVREAGRSCARHLSNATEARLMALEAACTSSSTHSSSSGFSSSKVGKVGTSEAQRGEPARDCSALQRGQGGGGVFHLHPPAAPEPFAAYCDFETDGGGWTVIQRRGDFGDRLNFTQNWEVYKHGFGDPQREFWIGNEKMHWLTTTDNFRLRVELQDFEENSAHAEYSRFLVEDENKQFRLSVGGYKGNATDSLSLHDQKMFSTYDRDNDEVASCCNCADTFKGGWWYYRCFEANLNGPYHPEPTENGYFLGIIWERWKGDYSLKTAEMKIRPLAFEEQVLHLATDD</sequence>
<gene>
    <name evidence="8" type="ORF">JTE90_018116</name>
</gene>
<dbReference type="SMART" id="SM00186">
    <property type="entry name" value="FBG"/>
    <property type="match status" value="1"/>
</dbReference>
<protein>
    <recommendedName>
        <fullName evidence="7">Fibrinogen C-terminal domain-containing protein</fullName>
    </recommendedName>
</protein>
<comment type="function">
    <text evidence="3">Lectin involved in innate immunity. Agglutinates all types of human erythrocytes, Gram-positive and Gram-negative bacteria. Has a stronger agglutinating activity towards Gram-negative bacteria than towards Gram-positive bacteria. Specifically recognizes acetyl group-containing substances on agglutinated cells. The hemagglutinating activity was inhibited by EDTA, acetyl group-containing mono- and disaccharides, N-acetyl derivatives of amino acids, other acetyl group-containing substances, propionamide and benzamide. Enhances the antimicrobial activity of big defensin against Gram-positive bacteria but not against Gram-negative bacteria.</text>
</comment>
<dbReference type="InterPro" id="IPR036056">
    <property type="entry name" value="Fibrinogen-like_C"/>
</dbReference>
<keyword evidence="2" id="KW-1015">Disulfide bond</keyword>
<feature type="coiled-coil region" evidence="4">
    <location>
        <begin position="87"/>
        <end position="121"/>
    </location>
</feature>
<dbReference type="GO" id="GO:0005615">
    <property type="term" value="C:extracellular space"/>
    <property type="evidence" value="ECO:0007669"/>
    <property type="project" value="TreeGrafter"/>
</dbReference>
<dbReference type="EMBL" id="JAFNEN010000214">
    <property type="protein sequence ID" value="KAG8189463.1"/>
    <property type="molecule type" value="Genomic_DNA"/>
</dbReference>
<evidence type="ECO:0000256" key="1">
    <source>
        <dbReference type="ARBA" id="ARBA00022837"/>
    </source>
</evidence>
<dbReference type="CDD" id="cd00087">
    <property type="entry name" value="FReD"/>
    <property type="match status" value="1"/>
</dbReference>
<evidence type="ECO:0000256" key="3">
    <source>
        <dbReference type="ARBA" id="ARBA00053344"/>
    </source>
</evidence>
<keyword evidence="1" id="KW-0106">Calcium</keyword>
<dbReference type="GO" id="GO:0030246">
    <property type="term" value="F:carbohydrate binding"/>
    <property type="evidence" value="ECO:0007669"/>
    <property type="project" value="UniProtKB-ARBA"/>
</dbReference>
<evidence type="ECO:0000313" key="9">
    <source>
        <dbReference type="Proteomes" id="UP000827092"/>
    </source>
</evidence>
<dbReference type="FunFam" id="3.90.215.10:FF:000001">
    <property type="entry name" value="Tenascin isoform 1"/>
    <property type="match status" value="1"/>
</dbReference>
<dbReference type="GO" id="GO:0098609">
    <property type="term" value="P:cell-cell adhesion"/>
    <property type="evidence" value="ECO:0007669"/>
    <property type="project" value="UniProtKB-ARBA"/>
</dbReference>
<evidence type="ECO:0000313" key="8">
    <source>
        <dbReference type="EMBL" id="KAG8189463.1"/>
    </source>
</evidence>
<feature type="region of interest" description="Disordered" evidence="5">
    <location>
        <begin position="215"/>
        <end position="249"/>
    </location>
</feature>
<dbReference type="SUPFAM" id="SSF56496">
    <property type="entry name" value="Fibrinogen C-terminal domain-like"/>
    <property type="match status" value="1"/>
</dbReference>
<dbReference type="InterPro" id="IPR020837">
    <property type="entry name" value="Fibrinogen_CS"/>
</dbReference>
<feature type="domain" description="Fibrinogen C-terminal" evidence="7">
    <location>
        <begin position="237"/>
        <end position="458"/>
    </location>
</feature>
<dbReference type="PROSITE" id="PS51406">
    <property type="entry name" value="FIBRINOGEN_C_2"/>
    <property type="match status" value="1"/>
</dbReference>
<organism evidence="8 9">
    <name type="scientific">Oedothorax gibbosus</name>
    <dbReference type="NCBI Taxonomy" id="931172"/>
    <lineage>
        <taxon>Eukaryota</taxon>
        <taxon>Metazoa</taxon>
        <taxon>Ecdysozoa</taxon>
        <taxon>Arthropoda</taxon>
        <taxon>Chelicerata</taxon>
        <taxon>Arachnida</taxon>
        <taxon>Araneae</taxon>
        <taxon>Araneomorphae</taxon>
        <taxon>Entelegynae</taxon>
        <taxon>Araneoidea</taxon>
        <taxon>Linyphiidae</taxon>
        <taxon>Erigoninae</taxon>
        <taxon>Oedothorax</taxon>
    </lineage>
</organism>
<evidence type="ECO:0000256" key="2">
    <source>
        <dbReference type="ARBA" id="ARBA00023157"/>
    </source>
</evidence>
<keyword evidence="6" id="KW-0732">Signal</keyword>
<dbReference type="InterPro" id="IPR050373">
    <property type="entry name" value="Fibrinogen_C-term_domain"/>
</dbReference>
<proteinExistence type="predicted"/>
<reference evidence="8 9" key="1">
    <citation type="journal article" date="2022" name="Nat. Ecol. Evol.">
        <title>A masculinizing supergene underlies an exaggerated male reproductive morph in a spider.</title>
        <authorList>
            <person name="Hendrickx F."/>
            <person name="De Corte Z."/>
            <person name="Sonet G."/>
            <person name="Van Belleghem S.M."/>
            <person name="Kostlbacher S."/>
            <person name="Vangestel C."/>
        </authorList>
    </citation>
    <scope>NUCLEOTIDE SEQUENCE [LARGE SCALE GENOMIC DNA]</scope>
    <source>
        <strain evidence="8">W744_W776</strain>
    </source>
</reference>
<evidence type="ECO:0000256" key="6">
    <source>
        <dbReference type="SAM" id="SignalP"/>
    </source>
</evidence>
<evidence type="ECO:0000256" key="5">
    <source>
        <dbReference type="SAM" id="MobiDB-lite"/>
    </source>
</evidence>
<keyword evidence="4" id="KW-0175">Coiled coil</keyword>
<keyword evidence="9" id="KW-1185">Reference proteome</keyword>
<comment type="caution">
    <text evidence="8">The sequence shown here is derived from an EMBL/GenBank/DDBJ whole genome shotgun (WGS) entry which is preliminary data.</text>
</comment>
<accession>A0AAV6V0F5</accession>
<dbReference type="PANTHER" id="PTHR19143">
    <property type="entry name" value="FIBRINOGEN/TENASCIN/ANGIOPOEITIN"/>
    <property type="match status" value="1"/>
</dbReference>
<name>A0AAV6V0F5_9ARAC</name>
<evidence type="ECO:0000256" key="4">
    <source>
        <dbReference type="SAM" id="Coils"/>
    </source>
</evidence>
<dbReference type="Proteomes" id="UP000827092">
    <property type="component" value="Unassembled WGS sequence"/>
</dbReference>
<dbReference type="Pfam" id="PF00147">
    <property type="entry name" value="Fibrinogen_C"/>
    <property type="match status" value="1"/>
</dbReference>
<dbReference type="InterPro" id="IPR002181">
    <property type="entry name" value="Fibrinogen_a/b/g_C_dom"/>
</dbReference>
<dbReference type="PROSITE" id="PS00514">
    <property type="entry name" value="FIBRINOGEN_C_1"/>
    <property type="match status" value="1"/>
</dbReference>
<dbReference type="NCBIfam" id="NF040941">
    <property type="entry name" value="GGGWT_bact"/>
    <property type="match status" value="1"/>
</dbReference>
<feature type="compositionally biased region" description="Low complexity" evidence="5">
    <location>
        <begin position="215"/>
        <end position="235"/>
    </location>
</feature>
<feature type="signal peptide" evidence="6">
    <location>
        <begin position="1"/>
        <end position="16"/>
    </location>
</feature>
<dbReference type="InterPro" id="IPR014716">
    <property type="entry name" value="Fibrinogen_a/b/g_C_1"/>
</dbReference>
<dbReference type="AlphaFoldDB" id="A0AAV6V0F5"/>
<evidence type="ECO:0000259" key="7">
    <source>
        <dbReference type="PROSITE" id="PS51406"/>
    </source>
</evidence>